<dbReference type="PANTHER" id="PTHR30346:SF28">
    <property type="entry name" value="HTH-TYPE TRANSCRIPTIONAL REGULATOR CYNR"/>
    <property type="match status" value="1"/>
</dbReference>
<name>A0A1I0IGY4_9FIRM</name>
<feature type="domain" description="HTH lysR-type" evidence="5">
    <location>
        <begin position="1"/>
        <end position="58"/>
    </location>
</feature>
<dbReference type="SUPFAM" id="SSF46785">
    <property type="entry name" value="Winged helix' DNA-binding domain"/>
    <property type="match status" value="1"/>
</dbReference>
<dbReference type="Proteomes" id="UP000198508">
    <property type="component" value="Unassembled WGS sequence"/>
</dbReference>
<reference evidence="7" key="1">
    <citation type="submission" date="2016-10" db="EMBL/GenBank/DDBJ databases">
        <authorList>
            <person name="Varghese N."/>
            <person name="Submissions S."/>
        </authorList>
    </citation>
    <scope>NUCLEOTIDE SEQUENCE [LARGE SCALE GENOMIC DNA]</scope>
    <source>
        <strain evidence="7">NLAE-zl-G277</strain>
    </source>
</reference>
<evidence type="ECO:0000313" key="6">
    <source>
        <dbReference type="EMBL" id="SET95571.1"/>
    </source>
</evidence>
<dbReference type="InterPro" id="IPR005119">
    <property type="entry name" value="LysR_subst-bd"/>
</dbReference>
<sequence length="303" mass="35084">MDLREQEYVVALARHQSITKAAEELYISQPTLSIFLNRLEERMGVPLFDRVGKRLVPTCAGALYVRSAREMLAIQNEFRGELNDMIQGSAGRLRLGLHLRRSRYLLPKVLTEFERSYPQVEVTVAETSSRDMEQRLLDGDLDLILTNRFFQRDKLDVIPIYNDHLVAAIPPEHPACAQARELPGHRYLWLDLKLLAEERFILQAPEQSVRIFTDAAFTYAGIKPRRCFIIENMETAVQMAAEGYGVAFNYESYVRYFDYEKPVRFFLVGFADFTVPISVAFRKGGYLPEFIQTFIRLLETHFN</sequence>
<dbReference type="EMBL" id="FOIM01000021">
    <property type="protein sequence ID" value="SET95571.1"/>
    <property type="molecule type" value="Genomic_DNA"/>
</dbReference>
<protein>
    <submittedName>
        <fullName evidence="6">DNA-binding transcriptional regulator, LysR family</fullName>
    </submittedName>
</protein>
<organism evidence="6 7">
    <name type="scientific">Enterocloster lavalensis</name>
    <dbReference type="NCBI Taxonomy" id="460384"/>
    <lineage>
        <taxon>Bacteria</taxon>
        <taxon>Bacillati</taxon>
        <taxon>Bacillota</taxon>
        <taxon>Clostridia</taxon>
        <taxon>Lachnospirales</taxon>
        <taxon>Lachnospiraceae</taxon>
        <taxon>Enterocloster</taxon>
    </lineage>
</organism>
<gene>
    <name evidence="6" type="ORF">SAMN05216313_12138</name>
</gene>
<evidence type="ECO:0000256" key="1">
    <source>
        <dbReference type="ARBA" id="ARBA00009437"/>
    </source>
</evidence>
<comment type="similarity">
    <text evidence="1">Belongs to the LysR transcriptional regulatory family.</text>
</comment>
<keyword evidence="4" id="KW-0804">Transcription</keyword>
<dbReference type="InterPro" id="IPR036390">
    <property type="entry name" value="WH_DNA-bd_sf"/>
</dbReference>
<keyword evidence="2" id="KW-0805">Transcription regulation</keyword>
<keyword evidence="3 6" id="KW-0238">DNA-binding</keyword>
<evidence type="ECO:0000256" key="2">
    <source>
        <dbReference type="ARBA" id="ARBA00023015"/>
    </source>
</evidence>
<evidence type="ECO:0000256" key="3">
    <source>
        <dbReference type="ARBA" id="ARBA00023125"/>
    </source>
</evidence>
<dbReference type="GeneID" id="93281062"/>
<evidence type="ECO:0000259" key="5">
    <source>
        <dbReference type="PROSITE" id="PS50931"/>
    </source>
</evidence>
<evidence type="ECO:0000256" key="4">
    <source>
        <dbReference type="ARBA" id="ARBA00023163"/>
    </source>
</evidence>
<dbReference type="FunFam" id="1.10.10.10:FF:000001">
    <property type="entry name" value="LysR family transcriptional regulator"/>
    <property type="match status" value="1"/>
</dbReference>
<dbReference type="Pfam" id="PF03466">
    <property type="entry name" value="LysR_substrate"/>
    <property type="match status" value="1"/>
</dbReference>
<evidence type="ECO:0000313" key="7">
    <source>
        <dbReference type="Proteomes" id="UP000198508"/>
    </source>
</evidence>
<dbReference type="STRING" id="460384.SAMN05216313_12138"/>
<dbReference type="PRINTS" id="PR00039">
    <property type="entry name" value="HTHLYSR"/>
</dbReference>
<accession>A0A1I0IGY4</accession>
<dbReference type="CDD" id="cd05466">
    <property type="entry name" value="PBP2_LTTR_substrate"/>
    <property type="match status" value="1"/>
</dbReference>
<dbReference type="PANTHER" id="PTHR30346">
    <property type="entry name" value="TRANSCRIPTIONAL DUAL REGULATOR HCAR-RELATED"/>
    <property type="match status" value="1"/>
</dbReference>
<dbReference type="GO" id="GO:0003677">
    <property type="term" value="F:DNA binding"/>
    <property type="evidence" value="ECO:0007669"/>
    <property type="project" value="UniProtKB-KW"/>
</dbReference>
<dbReference type="Gene3D" id="1.10.10.10">
    <property type="entry name" value="Winged helix-like DNA-binding domain superfamily/Winged helix DNA-binding domain"/>
    <property type="match status" value="1"/>
</dbReference>
<dbReference type="SUPFAM" id="SSF53850">
    <property type="entry name" value="Periplasmic binding protein-like II"/>
    <property type="match status" value="1"/>
</dbReference>
<dbReference type="RefSeq" id="WP_092367008.1">
    <property type="nucleotide sequence ID" value="NZ_FOIM01000021.1"/>
</dbReference>
<dbReference type="Gene3D" id="3.40.190.290">
    <property type="match status" value="1"/>
</dbReference>
<dbReference type="InterPro" id="IPR000847">
    <property type="entry name" value="LysR_HTH_N"/>
</dbReference>
<proteinExistence type="inferred from homology"/>
<keyword evidence="7" id="KW-1185">Reference proteome</keyword>
<dbReference type="Pfam" id="PF00126">
    <property type="entry name" value="HTH_1"/>
    <property type="match status" value="1"/>
</dbReference>
<dbReference type="GO" id="GO:0003700">
    <property type="term" value="F:DNA-binding transcription factor activity"/>
    <property type="evidence" value="ECO:0007669"/>
    <property type="project" value="InterPro"/>
</dbReference>
<dbReference type="AlphaFoldDB" id="A0A1I0IGY4"/>
<dbReference type="PROSITE" id="PS50931">
    <property type="entry name" value="HTH_LYSR"/>
    <property type="match status" value="1"/>
</dbReference>
<dbReference type="GO" id="GO:0032993">
    <property type="term" value="C:protein-DNA complex"/>
    <property type="evidence" value="ECO:0007669"/>
    <property type="project" value="TreeGrafter"/>
</dbReference>
<dbReference type="InterPro" id="IPR036388">
    <property type="entry name" value="WH-like_DNA-bd_sf"/>
</dbReference>